<evidence type="ECO:0000313" key="2">
    <source>
        <dbReference type="EnsemblPlants" id="TuG1812G0300003979.01.T01.cds282771"/>
    </source>
</evidence>
<gene>
    <name evidence="2" type="primary">LOC125545250</name>
</gene>
<reference evidence="2" key="3">
    <citation type="submission" date="2022-06" db="UniProtKB">
        <authorList>
            <consortium name="EnsemblPlants"/>
        </authorList>
    </citation>
    <scope>IDENTIFICATION</scope>
</reference>
<feature type="region of interest" description="Disordered" evidence="1">
    <location>
        <begin position="1"/>
        <end position="64"/>
    </location>
</feature>
<sequence>MVMPAPRSSASKSSATPEASSMEAATLKPRASVRTRVMFTAGDGRVSEPDAAMSKPEGTMRPPTASTLRLYGSLVTAPRTVAFDPGDGDGERTTTAELLPPPPAAVAVRLTAPRSEGARPVVWKSVVTSLPEAGTRARSGGERYSRRTW</sequence>
<reference evidence="2" key="2">
    <citation type="submission" date="2018-03" db="EMBL/GenBank/DDBJ databases">
        <title>The Triticum urartu genome reveals the dynamic nature of wheat genome evolution.</title>
        <authorList>
            <person name="Ling H."/>
            <person name="Ma B."/>
            <person name="Shi X."/>
            <person name="Liu H."/>
            <person name="Dong L."/>
            <person name="Sun H."/>
            <person name="Cao Y."/>
            <person name="Gao Q."/>
            <person name="Zheng S."/>
            <person name="Li Y."/>
            <person name="Yu Y."/>
            <person name="Du H."/>
            <person name="Qi M."/>
            <person name="Li Y."/>
            <person name="Yu H."/>
            <person name="Cui Y."/>
            <person name="Wang N."/>
            <person name="Chen C."/>
            <person name="Wu H."/>
            <person name="Zhao Y."/>
            <person name="Zhang J."/>
            <person name="Li Y."/>
            <person name="Zhou W."/>
            <person name="Zhang B."/>
            <person name="Hu W."/>
            <person name="Eijk M."/>
            <person name="Tang J."/>
            <person name="Witsenboer H."/>
            <person name="Zhao S."/>
            <person name="Li Z."/>
            <person name="Zhang A."/>
            <person name="Wang D."/>
            <person name="Liang C."/>
        </authorList>
    </citation>
    <scope>NUCLEOTIDE SEQUENCE [LARGE SCALE GENOMIC DNA]</scope>
    <source>
        <strain evidence="2">cv. G1812</strain>
    </source>
</reference>
<reference evidence="3" key="1">
    <citation type="journal article" date="2013" name="Nature">
        <title>Draft genome of the wheat A-genome progenitor Triticum urartu.</title>
        <authorList>
            <person name="Ling H.Q."/>
            <person name="Zhao S."/>
            <person name="Liu D."/>
            <person name="Wang J."/>
            <person name="Sun H."/>
            <person name="Zhang C."/>
            <person name="Fan H."/>
            <person name="Li D."/>
            <person name="Dong L."/>
            <person name="Tao Y."/>
            <person name="Gao C."/>
            <person name="Wu H."/>
            <person name="Li Y."/>
            <person name="Cui Y."/>
            <person name="Guo X."/>
            <person name="Zheng S."/>
            <person name="Wang B."/>
            <person name="Yu K."/>
            <person name="Liang Q."/>
            <person name="Yang W."/>
            <person name="Lou X."/>
            <person name="Chen J."/>
            <person name="Feng M."/>
            <person name="Jian J."/>
            <person name="Zhang X."/>
            <person name="Luo G."/>
            <person name="Jiang Y."/>
            <person name="Liu J."/>
            <person name="Wang Z."/>
            <person name="Sha Y."/>
            <person name="Zhang B."/>
            <person name="Wu H."/>
            <person name="Tang D."/>
            <person name="Shen Q."/>
            <person name="Xue P."/>
            <person name="Zou S."/>
            <person name="Wang X."/>
            <person name="Liu X."/>
            <person name="Wang F."/>
            <person name="Yang Y."/>
            <person name="An X."/>
            <person name="Dong Z."/>
            <person name="Zhang K."/>
            <person name="Zhang X."/>
            <person name="Luo M.C."/>
            <person name="Dvorak J."/>
            <person name="Tong Y."/>
            <person name="Wang J."/>
            <person name="Yang H."/>
            <person name="Li Z."/>
            <person name="Wang D."/>
            <person name="Zhang A."/>
            <person name="Wang J."/>
        </authorList>
    </citation>
    <scope>NUCLEOTIDE SEQUENCE</scope>
    <source>
        <strain evidence="3">cv. G1812</strain>
    </source>
</reference>
<evidence type="ECO:0000256" key="1">
    <source>
        <dbReference type="SAM" id="MobiDB-lite"/>
    </source>
</evidence>
<organism evidence="2 3">
    <name type="scientific">Triticum urartu</name>
    <name type="common">Red wild einkorn</name>
    <name type="synonym">Crithodium urartu</name>
    <dbReference type="NCBI Taxonomy" id="4572"/>
    <lineage>
        <taxon>Eukaryota</taxon>
        <taxon>Viridiplantae</taxon>
        <taxon>Streptophyta</taxon>
        <taxon>Embryophyta</taxon>
        <taxon>Tracheophyta</taxon>
        <taxon>Spermatophyta</taxon>
        <taxon>Magnoliopsida</taxon>
        <taxon>Liliopsida</taxon>
        <taxon>Poales</taxon>
        <taxon>Poaceae</taxon>
        <taxon>BOP clade</taxon>
        <taxon>Pooideae</taxon>
        <taxon>Triticodae</taxon>
        <taxon>Triticeae</taxon>
        <taxon>Triticinae</taxon>
        <taxon>Triticum</taxon>
    </lineage>
</organism>
<keyword evidence="3" id="KW-1185">Reference proteome</keyword>
<dbReference type="AlphaFoldDB" id="A0A8R7PX09"/>
<protein>
    <submittedName>
        <fullName evidence="2">Uncharacterized protein</fullName>
    </submittedName>
</protein>
<proteinExistence type="predicted"/>
<accession>A0A8R7PX09</accession>
<dbReference type="EnsemblPlants" id="TuG1812G0300003979.01.T01">
    <property type="protein sequence ID" value="TuG1812G0300003979.01.T01.cds282771"/>
    <property type="gene ID" value="TuG1812G0300003979.01"/>
</dbReference>
<dbReference type="Proteomes" id="UP000015106">
    <property type="component" value="Chromosome 3"/>
</dbReference>
<dbReference type="Gramene" id="TuG1812G0300003979.01.T01">
    <property type="protein sequence ID" value="TuG1812G0300003979.01.T01.cds282771"/>
    <property type="gene ID" value="TuG1812G0300003979.01"/>
</dbReference>
<feature type="compositionally biased region" description="Low complexity" evidence="1">
    <location>
        <begin position="1"/>
        <end position="21"/>
    </location>
</feature>
<name>A0A8R7PX09_TRIUA</name>
<evidence type="ECO:0000313" key="3">
    <source>
        <dbReference type="Proteomes" id="UP000015106"/>
    </source>
</evidence>